<evidence type="ECO:0000256" key="7">
    <source>
        <dbReference type="ARBA" id="ARBA00022840"/>
    </source>
</evidence>
<evidence type="ECO:0000256" key="4">
    <source>
        <dbReference type="ARBA" id="ARBA00022737"/>
    </source>
</evidence>
<feature type="region of interest" description="Disordered" evidence="9">
    <location>
        <begin position="511"/>
        <end position="548"/>
    </location>
</feature>
<keyword evidence="10" id="KW-1133">Transmembrane helix</keyword>
<evidence type="ECO:0000256" key="10">
    <source>
        <dbReference type="SAM" id="Phobius"/>
    </source>
</evidence>
<dbReference type="InterPro" id="IPR002902">
    <property type="entry name" value="GNK2"/>
</dbReference>
<dbReference type="PANTHER" id="PTHR47973">
    <property type="entry name" value="CYSTEINE-RICH RECEPTOR-LIKE PROTEIN KINASE 3"/>
    <property type="match status" value="1"/>
</dbReference>
<proteinExistence type="predicted"/>
<keyword evidence="8" id="KW-0675">Receptor</keyword>
<reference evidence="13" key="1">
    <citation type="journal article" date="2021" name="Front. Plant Sci.">
        <title>Chromosome-Scale Genome Assembly for Chinese Sour Jujube and Insights Into Its Genome Evolution and Domestication Signature.</title>
        <authorList>
            <person name="Shen L.-Y."/>
            <person name="Luo H."/>
            <person name="Wang X.-L."/>
            <person name="Wang X.-M."/>
            <person name="Qiu X.-J."/>
            <person name="Liu H."/>
            <person name="Zhou S.-S."/>
            <person name="Jia K.-H."/>
            <person name="Nie S."/>
            <person name="Bao Y.-T."/>
            <person name="Zhang R.-G."/>
            <person name="Yun Q.-Z."/>
            <person name="Chai Y.-H."/>
            <person name="Lu J.-Y."/>
            <person name="Li Y."/>
            <person name="Zhao S.-W."/>
            <person name="Mao J.-F."/>
            <person name="Jia S.-G."/>
            <person name="Mao Y.-M."/>
        </authorList>
    </citation>
    <scope>NUCLEOTIDE SEQUENCE</scope>
    <source>
        <strain evidence="13">AT0</strain>
        <tissue evidence="13">Leaf</tissue>
    </source>
</reference>
<dbReference type="Gene3D" id="3.30.430.20">
    <property type="entry name" value="Gnk2 domain, C-X8-C-X2-C motif"/>
    <property type="match status" value="2"/>
</dbReference>
<protein>
    <recommendedName>
        <fullName evidence="12">Gnk2-homologous domain-containing protein</fullName>
    </recommendedName>
</protein>
<dbReference type="EMBL" id="JAEACU010000001">
    <property type="protein sequence ID" value="KAH7544596.1"/>
    <property type="molecule type" value="Genomic_DNA"/>
</dbReference>
<dbReference type="GO" id="GO:0004674">
    <property type="term" value="F:protein serine/threonine kinase activity"/>
    <property type="evidence" value="ECO:0007669"/>
    <property type="project" value="UniProtKB-KW"/>
</dbReference>
<feature type="domain" description="Gnk2-homologous" evidence="12">
    <location>
        <begin position="149"/>
        <end position="266"/>
    </location>
</feature>
<keyword evidence="5" id="KW-0547">Nucleotide-binding</keyword>
<dbReference type="Gene3D" id="1.20.5.510">
    <property type="entry name" value="Single helix bin"/>
    <property type="match status" value="1"/>
</dbReference>
<sequence>MRSNYLKIQAVESPKMMMMMMMIWILILKDVGRVKGAVEGDDKTKLLNQGCSRYNAIDTSEFYSNLNATFSDLRAQLTTTTKHFATAQQVKGSDSVYALVQCRNYLSTPDCTACFAAAQSKIRNCSAANGARLIYQGCILSGFFEQTSVAGNTAICENQTLTSGATAFSATVEGLISDLQEATPKINGFFAASKREITATSNNNNINNNASSSAVYGVAQCVETVSKSGCEECLKVAYVNLQGCLPDSGGSSVDAGCFLRYSNTPFFADNQTTNLSPFLTNNGASTKNGAIIGGVVGGLAGLLLLLLGLFFWFKRSRKSEAVPRGKLVDKKTKGDSNILQLSSTGDILGATELQGPVNYSYKVLKYATKNYSEENKLGEGGFGDVYKYLVDDIMGYTAPEYAIHGQLSEKADTYSYGVVVLEIISGQKSNEIKADSGGEYLLERAWKLYEDEKQLELVDESLDENEYEAENMKKVIEIALMCTQSTPVQRPTMSEVVALLKSRSPLEQRPLTKPIFIDAKQRTRSDTSTSTASSNSNATVSISQVSGR</sequence>
<dbReference type="AlphaFoldDB" id="A0A978VY12"/>
<evidence type="ECO:0000256" key="1">
    <source>
        <dbReference type="ARBA" id="ARBA00022527"/>
    </source>
</evidence>
<keyword evidence="7" id="KW-0067">ATP-binding</keyword>
<dbReference type="FunFam" id="3.30.430.20:FF:000014">
    <property type="entry name" value="Cysteine-rich receptor-like protein kinase 2"/>
    <property type="match status" value="1"/>
</dbReference>
<accession>A0A978VY12</accession>
<dbReference type="Gene3D" id="1.10.510.10">
    <property type="entry name" value="Transferase(Phosphotransferase) domain 1"/>
    <property type="match status" value="1"/>
</dbReference>
<keyword evidence="3 11" id="KW-0732">Signal</keyword>
<evidence type="ECO:0000256" key="2">
    <source>
        <dbReference type="ARBA" id="ARBA00022679"/>
    </source>
</evidence>
<evidence type="ECO:0000256" key="11">
    <source>
        <dbReference type="SAM" id="SignalP"/>
    </source>
</evidence>
<name>A0A978VY12_ZIZJJ</name>
<evidence type="ECO:0000313" key="14">
    <source>
        <dbReference type="Proteomes" id="UP000813462"/>
    </source>
</evidence>
<dbReference type="GO" id="GO:0005524">
    <property type="term" value="F:ATP binding"/>
    <property type="evidence" value="ECO:0007669"/>
    <property type="project" value="UniProtKB-KW"/>
</dbReference>
<dbReference type="InterPro" id="IPR001245">
    <property type="entry name" value="Ser-Thr/Tyr_kinase_cat_dom"/>
</dbReference>
<comment type="caution">
    <text evidence="13">The sequence shown here is derived from an EMBL/GenBank/DDBJ whole genome shotgun (WGS) entry which is preliminary data.</text>
</comment>
<feature type="compositionally biased region" description="Low complexity" evidence="9">
    <location>
        <begin position="526"/>
        <end position="548"/>
    </location>
</feature>
<organism evidence="13 14">
    <name type="scientific">Ziziphus jujuba var. spinosa</name>
    <dbReference type="NCBI Taxonomy" id="714518"/>
    <lineage>
        <taxon>Eukaryota</taxon>
        <taxon>Viridiplantae</taxon>
        <taxon>Streptophyta</taxon>
        <taxon>Embryophyta</taxon>
        <taxon>Tracheophyta</taxon>
        <taxon>Spermatophyta</taxon>
        <taxon>Magnoliopsida</taxon>
        <taxon>eudicotyledons</taxon>
        <taxon>Gunneridae</taxon>
        <taxon>Pentapetalae</taxon>
        <taxon>rosids</taxon>
        <taxon>fabids</taxon>
        <taxon>Rosales</taxon>
        <taxon>Rhamnaceae</taxon>
        <taxon>Paliureae</taxon>
        <taxon>Ziziphus</taxon>
    </lineage>
</organism>
<keyword evidence="10" id="KW-0812">Transmembrane</keyword>
<evidence type="ECO:0000313" key="13">
    <source>
        <dbReference type="EMBL" id="KAH7544596.1"/>
    </source>
</evidence>
<keyword evidence="1" id="KW-0723">Serine/threonine-protein kinase</keyword>
<feature type="chain" id="PRO_5036695687" description="Gnk2-homologous domain-containing protein" evidence="11">
    <location>
        <begin position="37"/>
        <end position="548"/>
    </location>
</feature>
<feature type="domain" description="Gnk2-homologous" evidence="12">
    <location>
        <begin position="44"/>
        <end position="147"/>
    </location>
</feature>
<dbReference type="CDD" id="cd23509">
    <property type="entry name" value="Gnk2-like"/>
    <property type="match status" value="2"/>
</dbReference>
<keyword evidence="4" id="KW-0677">Repeat</keyword>
<dbReference type="SUPFAM" id="SSF56112">
    <property type="entry name" value="Protein kinase-like (PK-like)"/>
    <property type="match status" value="2"/>
</dbReference>
<dbReference type="PROSITE" id="PS51473">
    <property type="entry name" value="GNK2"/>
    <property type="match status" value="2"/>
</dbReference>
<evidence type="ECO:0000256" key="8">
    <source>
        <dbReference type="ARBA" id="ARBA00023170"/>
    </source>
</evidence>
<evidence type="ECO:0000256" key="3">
    <source>
        <dbReference type="ARBA" id="ARBA00022729"/>
    </source>
</evidence>
<dbReference type="InterPro" id="IPR038408">
    <property type="entry name" value="GNK2_sf"/>
</dbReference>
<feature type="transmembrane region" description="Helical" evidence="10">
    <location>
        <begin position="290"/>
        <end position="313"/>
    </location>
</feature>
<dbReference type="Pfam" id="PF01657">
    <property type="entry name" value="Stress-antifung"/>
    <property type="match status" value="2"/>
</dbReference>
<dbReference type="Pfam" id="PF07714">
    <property type="entry name" value="PK_Tyr_Ser-Thr"/>
    <property type="match status" value="1"/>
</dbReference>
<evidence type="ECO:0000259" key="12">
    <source>
        <dbReference type="PROSITE" id="PS51473"/>
    </source>
</evidence>
<evidence type="ECO:0000256" key="9">
    <source>
        <dbReference type="SAM" id="MobiDB-lite"/>
    </source>
</evidence>
<keyword evidence="10" id="KW-0472">Membrane</keyword>
<evidence type="ECO:0000256" key="5">
    <source>
        <dbReference type="ARBA" id="ARBA00022741"/>
    </source>
</evidence>
<keyword evidence="6" id="KW-0418">Kinase</keyword>
<keyword evidence="2" id="KW-0808">Transferase</keyword>
<dbReference type="Proteomes" id="UP000813462">
    <property type="component" value="Unassembled WGS sequence"/>
</dbReference>
<gene>
    <name evidence="13" type="ORF">FEM48_Zijuj01G0002500</name>
</gene>
<feature type="signal peptide" evidence="11">
    <location>
        <begin position="1"/>
        <end position="36"/>
    </location>
</feature>
<dbReference type="InterPro" id="IPR011009">
    <property type="entry name" value="Kinase-like_dom_sf"/>
</dbReference>
<dbReference type="InterPro" id="IPR052059">
    <property type="entry name" value="CR_Ser/Thr_kinase"/>
</dbReference>
<evidence type="ECO:0000256" key="6">
    <source>
        <dbReference type="ARBA" id="ARBA00022777"/>
    </source>
</evidence>